<dbReference type="Pfam" id="PF14730">
    <property type="entry name" value="DUF4468"/>
    <property type="match status" value="1"/>
</dbReference>
<feature type="domain" description="DUF4468" evidence="1">
    <location>
        <begin position="41"/>
        <end position="131"/>
    </location>
</feature>
<evidence type="ECO:0000313" key="2">
    <source>
        <dbReference type="EMBL" id="MCK8493973.1"/>
    </source>
</evidence>
<reference evidence="2 3" key="1">
    <citation type="submission" date="2022-04" db="EMBL/GenBank/DDBJ databases">
        <title>Spirosoma sp. strain RP8 genome sequencing and assembly.</title>
        <authorList>
            <person name="Jung Y."/>
        </authorList>
    </citation>
    <scope>NUCLEOTIDE SEQUENCE [LARGE SCALE GENOMIC DNA]</scope>
    <source>
        <strain evidence="2 3">RP8</strain>
    </source>
</reference>
<comment type="caution">
    <text evidence="2">The sequence shown here is derived from an EMBL/GenBank/DDBJ whole genome shotgun (WGS) entry which is preliminary data.</text>
</comment>
<dbReference type="InterPro" id="IPR027823">
    <property type="entry name" value="DUF4468"/>
</dbReference>
<gene>
    <name evidence="2" type="ORF">M0L20_19055</name>
</gene>
<dbReference type="EMBL" id="JALPRF010000003">
    <property type="protein sequence ID" value="MCK8493973.1"/>
    <property type="molecule type" value="Genomic_DNA"/>
</dbReference>
<evidence type="ECO:0000259" key="1">
    <source>
        <dbReference type="Pfam" id="PF14730"/>
    </source>
</evidence>
<sequence length="190" mass="21442">MKKWLFVAFCLLAGHGYSQKRTYSLADMPFELDSASGGIVYRGMVEVPGVMADQLYLRARSSLQNLFPKDNQVIKSADQAKGLVTGKGRLFIPITNSQTEVPNSRAQAYYEVPVEIQVKNGLFKYRIASISIVNRGLKTSLDREVSKSAADMRQHVLSEYEYQRSLRSVQPFVELINALKQRMIARSDTQ</sequence>
<dbReference type="Gene3D" id="3.30.530.80">
    <property type="match status" value="1"/>
</dbReference>
<evidence type="ECO:0000313" key="3">
    <source>
        <dbReference type="Proteomes" id="UP001202180"/>
    </source>
</evidence>
<dbReference type="Proteomes" id="UP001202180">
    <property type="component" value="Unassembled WGS sequence"/>
</dbReference>
<organism evidence="2 3">
    <name type="scientific">Spirosoma liriopis</name>
    <dbReference type="NCBI Taxonomy" id="2937440"/>
    <lineage>
        <taxon>Bacteria</taxon>
        <taxon>Pseudomonadati</taxon>
        <taxon>Bacteroidota</taxon>
        <taxon>Cytophagia</taxon>
        <taxon>Cytophagales</taxon>
        <taxon>Cytophagaceae</taxon>
        <taxon>Spirosoma</taxon>
    </lineage>
</organism>
<dbReference type="RefSeq" id="WP_248478582.1">
    <property type="nucleotide sequence ID" value="NZ_JALPRF010000003.1"/>
</dbReference>
<keyword evidence="3" id="KW-1185">Reference proteome</keyword>
<protein>
    <submittedName>
        <fullName evidence="2">DUF4468 domain-containing protein</fullName>
    </submittedName>
</protein>
<proteinExistence type="predicted"/>
<accession>A0ABT0HQQ4</accession>
<name>A0ABT0HQQ4_9BACT</name>